<reference evidence="1 2" key="1">
    <citation type="submission" date="2017-01" db="EMBL/GenBank/DDBJ databases">
        <authorList>
            <person name="Varghese N."/>
            <person name="Submissions S."/>
        </authorList>
    </citation>
    <scope>NUCLEOTIDE SEQUENCE [LARGE SCALE GENOMIC DNA]</scope>
    <source>
        <strain evidence="1 2">DSM 22782</strain>
    </source>
</reference>
<gene>
    <name evidence="1" type="ORF">SAMN05421758_106208</name>
</gene>
<accession>A0ABY1KVA9</accession>
<comment type="caution">
    <text evidence="1">The sequence shown here is derived from an EMBL/GenBank/DDBJ whole genome shotgun (WGS) entry which is preliminary data.</text>
</comment>
<name>A0ABY1KVA9_9BACI</name>
<dbReference type="RefSeq" id="WP_076571739.1">
    <property type="nucleotide sequence ID" value="NZ_FTOK01000006.1"/>
</dbReference>
<dbReference type="InterPro" id="IPR029465">
    <property type="entry name" value="ATPgrasp_TupA"/>
</dbReference>
<dbReference type="Pfam" id="PF14305">
    <property type="entry name" value="ATPgrasp_TupA"/>
    <property type="match status" value="1"/>
</dbReference>
<dbReference type="EMBL" id="FTOK01000006">
    <property type="protein sequence ID" value="SIS82743.1"/>
    <property type="molecule type" value="Genomic_DNA"/>
</dbReference>
<evidence type="ECO:0000313" key="2">
    <source>
        <dbReference type="Proteomes" id="UP000199777"/>
    </source>
</evidence>
<dbReference type="Proteomes" id="UP000199777">
    <property type="component" value="Unassembled WGS sequence"/>
</dbReference>
<sequence length="296" mass="35113">MDYKDIIKNQDLRLKILKLTDFIPDKLMINLQYKIATGRTLNLKNPTRFSEKLQWYKLFYRDPLLTKCADKYEVREYVSSKGYEDILVPLYGVYDRGEDIDFEDLPDKFVLKTTNGSHTNILCEDKSKLDKKATVRTLNTWLKKRSSKLGREWAYYDINPKIICEKYLDKDKNNDLIDYKFFCFNGEPIYLYVIIERFLEDGLKLGIYDTEFKKLPYRRADINGITSNVSKPKNFDKMVEIAKKLSEDFPHVRVDFYNIDGEIFFGELTFYDGSGYKGFIPDEFDFILGREFNHID</sequence>
<protein>
    <submittedName>
        <fullName evidence="1">TupA-like ATPgrasp</fullName>
    </submittedName>
</protein>
<keyword evidence="2" id="KW-1185">Reference proteome</keyword>
<evidence type="ECO:0000313" key="1">
    <source>
        <dbReference type="EMBL" id="SIS82743.1"/>
    </source>
</evidence>
<organism evidence="1 2">
    <name type="scientific">Salimicrobium salexigens</name>
    <dbReference type="NCBI Taxonomy" id="908941"/>
    <lineage>
        <taxon>Bacteria</taxon>
        <taxon>Bacillati</taxon>
        <taxon>Bacillota</taxon>
        <taxon>Bacilli</taxon>
        <taxon>Bacillales</taxon>
        <taxon>Bacillaceae</taxon>
        <taxon>Salimicrobium</taxon>
    </lineage>
</organism>
<proteinExistence type="predicted"/>